<dbReference type="PROSITE" id="PS50222">
    <property type="entry name" value="EF_HAND_2"/>
    <property type="match status" value="1"/>
</dbReference>
<dbReference type="InterPro" id="IPR018247">
    <property type="entry name" value="EF_Hand_1_Ca_BS"/>
</dbReference>
<feature type="repeat" description="TPR" evidence="2">
    <location>
        <begin position="826"/>
        <end position="859"/>
    </location>
</feature>
<evidence type="ECO:0000259" key="4">
    <source>
        <dbReference type="PROSITE" id="PS50222"/>
    </source>
</evidence>
<evidence type="ECO:0000313" key="6">
    <source>
        <dbReference type="Proteomes" id="UP001497392"/>
    </source>
</evidence>
<dbReference type="Gene3D" id="1.10.238.10">
    <property type="entry name" value="EF-hand"/>
    <property type="match status" value="1"/>
</dbReference>
<feature type="repeat" description="TPR" evidence="2">
    <location>
        <begin position="934"/>
        <end position="967"/>
    </location>
</feature>
<feature type="region of interest" description="Disordered" evidence="3">
    <location>
        <begin position="667"/>
        <end position="701"/>
    </location>
</feature>
<comment type="caution">
    <text evidence="5">The sequence shown here is derived from an EMBL/GenBank/DDBJ whole genome shotgun (WGS) entry which is preliminary data.</text>
</comment>
<dbReference type="EMBL" id="CAXHTA020000018">
    <property type="protein sequence ID" value="CAL5228178.1"/>
    <property type="molecule type" value="Genomic_DNA"/>
</dbReference>
<evidence type="ECO:0000256" key="1">
    <source>
        <dbReference type="ARBA" id="ARBA00022837"/>
    </source>
</evidence>
<feature type="region of interest" description="Disordered" evidence="3">
    <location>
        <begin position="168"/>
        <end position="194"/>
    </location>
</feature>
<sequence length="1344" mass="144685">MDGDGVRFRKMEQIFATFDANHDGALSKRELAAFMAGVNPGVRLTPIQMREIVEQICYEYSSHMGPAGLMFEGFQDMYDSGHGCPDTDYTNLGYSDDPTPASIAKAKSSAREAETIDIWDPTAFQQQQSEAQAAMTGPAAVQELETPQVKQTNAGAGSWVGSLTKWAFSSSRGPSRESSPPQEGDPEAQAAGDRLAEKADAKIGELEAQRSTDAWSIKAHSETMARQQELVAHYTAVSRPALPQVTPLPKQKLDVSRSQDSAAKSIATAKRELASYKLASHATAQRAVMAARQALRDVPEKATTSVDMDGIVDAVAAAKRALSSHPLPDPFQPSGAADIVADAKKHLSVIPTEYDEDGPMPPIQEALLTINRAKEALDTYPMIDLPPSPGLEPDQAPQWGDKPSKGSSGAMHVHAYAPAVTPKLHSDGRINMDAHSFMPGAPDRAAAPASLPPSTHVPKATPRAGTAPTTDGKHAFLPKAPVAPEQTLRQKHSPRHQGSPEEPKQAKAGASDQEPRQAGLRSSLTKLAHRFVPGAGAKAEGAAKLDASKHGYLPQAEAKPEEPRGQDANQELAEHPVPDDGSHTSQEDAAEEQAAAPGVWNYNTAARMNTGSSDKETPDTTAEASPAKETDQVQEEEQPDSAGNAAELMKWFGRDWTADASLRVVSRAPSGTEKFEDAQEELPGEPEQEPVPAPSPKASPSKAASLARALSGRLVAGPVLSCLTAPRPGAAGATDAEVVSTPYADSVVLHETPMAGDGLSQEDAFAQQLRESEEYLALAADEDDSLDKVLQAVQRTLEVQGDADWMARQLGTLRQRAHALPAEDAHAAHMATATLLASMGNHEEALKSYEAAISVDPEDAKAHFRMGVSLFALQRFMDAEAAYFGSIRVVQPGRHNRLLPKIYVNLGITQEADGRLHAACDNYREAISINQGHFRAYKLLGSALYALGDLSAAEHALQQSLAINPNYADASCDLGCVLCALRRPEEAKEAFFAAVESAPQHVEAHFNLGNYYRQTAKFEAAEFCYKAVIDAVPDHWRGLLNLAVAQVGLKKTSEAQKNLRRAFKASGYGGRVVAEMDKLKTMVRKTEDRQQLGELMALVAEKTTVAVAVKPDRTDSKKLSELPKRGLSGFLRRATPAEAAAVLRQTLDEGLLKQLGPFAAVHPYNLEAKVTELHMLVVSPKPAPGGAESSGQGEDRILSPALAESVLRTLLADVPPQRFQHLMRIIRNDYFMLLDTRAMCREVDIGLVLALLLGVANGDAFERIDAVHAVLAWRSRRDLVTEGAAALYIAALKAVYSAEHDVKIIRAAMQRQNDSTPVSLQEFQKRVKQGYPAFELLHKVAEGR</sequence>
<protein>
    <submittedName>
        <fullName evidence="5">G11260 protein</fullName>
    </submittedName>
</protein>
<dbReference type="SUPFAM" id="SSF47473">
    <property type="entry name" value="EF-hand"/>
    <property type="match status" value="1"/>
</dbReference>
<feature type="compositionally biased region" description="Acidic residues" evidence="3">
    <location>
        <begin position="678"/>
        <end position="688"/>
    </location>
</feature>
<evidence type="ECO:0000256" key="2">
    <source>
        <dbReference type="PROSITE-ProRule" id="PRU00339"/>
    </source>
</evidence>
<feature type="repeat" description="TPR" evidence="2">
    <location>
        <begin position="1002"/>
        <end position="1035"/>
    </location>
</feature>
<dbReference type="Pfam" id="PF13432">
    <property type="entry name" value="TPR_16"/>
    <property type="match status" value="2"/>
</dbReference>
<organism evidence="5 6">
    <name type="scientific">Coccomyxa viridis</name>
    <dbReference type="NCBI Taxonomy" id="1274662"/>
    <lineage>
        <taxon>Eukaryota</taxon>
        <taxon>Viridiplantae</taxon>
        <taxon>Chlorophyta</taxon>
        <taxon>core chlorophytes</taxon>
        <taxon>Trebouxiophyceae</taxon>
        <taxon>Trebouxiophyceae incertae sedis</taxon>
        <taxon>Coccomyxaceae</taxon>
        <taxon>Coccomyxa</taxon>
    </lineage>
</organism>
<keyword evidence="1" id="KW-0106">Calcium</keyword>
<feature type="repeat" description="TPR" evidence="2">
    <location>
        <begin position="900"/>
        <end position="933"/>
    </location>
</feature>
<dbReference type="InterPro" id="IPR011990">
    <property type="entry name" value="TPR-like_helical_dom_sf"/>
</dbReference>
<proteinExistence type="predicted"/>
<feature type="compositionally biased region" description="Low complexity" evidence="3">
    <location>
        <begin position="169"/>
        <end position="182"/>
    </location>
</feature>
<feature type="region of interest" description="Disordered" evidence="3">
    <location>
        <begin position="538"/>
        <end position="645"/>
    </location>
</feature>
<dbReference type="InterPro" id="IPR019734">
    <property type="entry name" value="TPR_rpt"/>
</dbReference>
<accession>A0ABP1GEJ6</accession>
<dbReference type="InterPro" id="IPR011992">
    <property type="entry name" value="EF-hand-dom_pair"/>
</dbReference>
<feature type="domain" description="EF-hand" evidence="4">
    <location>
        <begin position="6"/>
        <end position="41"/>
    </location>
</feature>
<evidence type="ECO:0000313" key="5">
    <source>
        <dbReference type="EMBL" id="CAL5228178.1"/>
    </source>
</evidence>
<keyword evidence="2" id="KW-0802">TPR repeat</keyword>
<feature type="compositionally biased region" description="Polar residues" evidence="3">
    <location>
        <begin position="601"/>
        <end position="612"/>
    </location>
</feature>
<feature type="compositionally biased region" description="Basic and acidic residues" evidence="3">
    <location>
        <begin position="572"/>
        <end position="586"/>
    </location>
</feature>
<gene>
    <name evidence="5" type="primary">g11260</name>
    <name evidence="5" type="ORF">VP750_LOCUS10084</name>
</gene>
<feature type="region of interest" description="Disordered" evidence="3">
    <location>
        <begin position="422"/>
        <end position="520"/>
    </location>
</feature>
<dbReference type="PANTHER" id="PTHR45081">
    <property type="entry name" value="EF HAND FAMILY PROTEIN, PUTATIVE, EXPRESSED-RELATED"/>
    <property type="match status" value="1"/>
</dbReference>
<dbReference type="Gene3D" id="1.25.40.10">
    <property type="entry name" value="Tetratricopeptide repeat domain"/>
    <property type="match status" value="3"/>
</dbReference>
<dbReference type="SMART" id="SM00028">
    <property type="entry name" value="TPR"/>
    <property type="match status" value="7"/>
</dbReference>
<evidence type="ECO:0000256" key="3">
    <source>
        <dbReference type="SAM" id="MobiDB-lite"/>
    </source>
</evidence>
<dbReference type="Proteomes" id="UP001497392">
    <property type="component" value="Unassembled WGS sequence"/>
</dbReference>
<dbReference type="InterPro" id="IPR002048">
    <property type="entry name" value="EF_hand_dom"/>
</dbReference>
<dbReference type="SUPFAM" id="SSF48452">
    <property type="entry name" value="TPR-like"/>
    <property type="match status" value="1"/>
</dbReference>
<name>A0ABP1GEJ6_9CHLO</name>
<dbReference type="PROSITE" id="PS50005">
    <property type="entry name" value="TPR"/>
    <property type="match status" value="4"/>
</dbReference>
<reference evidence="5 6" key="1">
    <citation type="submission" date="2024-06" db="EMBL/GenBank/DDBJ databases">
        <authorList>
            <person name="Kraege A."/>
            <person name="Thomma B."/>
        </authorList>
    </citation>
    <scope>NUCLEOTIDE SEQUENCE [LARGE SCALE GENOMIC DNA]</scope>
</reference>
<dbReference type="Pfam" id="PF13414">
    <property type="entry name" value="TPR_11"/>
    <property type="match status" value="1"/>
</dbReference>
<dbReference type="PANTHER" id="PTHR45081:SF1">
    <property type="entry name" value="EF HAND FAMILY PROTEIN, PUTATIVE, EXPRESSED-RELATED"/>
    <property type="match status" value="1"/>
</dbReference>
<dbReference type="SMART" id="SM00054">
    <property type="entry name" value="EFh"/>
    <property type="match status" value="1"/>
</dbReference>
<dbReference type="PROSITE" id="PS00018">
    <property type="entry name" value="EF_HAND_1"/>
    <property type="match status" value="1"/>
</dbReference>
<keyword evidence="6" id="KW-1185">Reference proteome</keyword>
<feature type="region of interest" description="Disordered" evidence="3">
    <location>
        <begin position="380"/>
        <end position="410"/>
    </location>
</feature>